<feature type="domain" description="HTH araC/xylS-type" evidence="4">
    <location>
        <begin position="182"/>
        <end position="280"/>
    </location>
</feature>
<gene>
    <name evidence="5" type="ORF">GCM10008018_26450</name>
</gene>
<accession>A0ABQ1EN94</accession>
<dbReference type="InterPro" id="IPR037923">
    <property type="entry name" value="HTH-like"/>
</dbReference>
<dbReference type="SUPFAM" id="SSF51215">
    <property type="entry name" value="Regulatory protein AraC"/>
    <property type="match status" value="1"/>
</dbReference>
<dbReference type="RefSeq" id="WP_189012214.1">
    <property type="nucleotide sequence ID" value="NZ_BMHE01000011.1"/>
</dbReference>
<dbReference type="SMART" id="SM00342">
    <property type="entry name" value="HTH_ARAC"/>
    <property type="match status" value="1"/>
</dbReference>
<dbReference type="InterPro" id="IPR003313">
    <property type="entry name" value="AraC-bd"/>
</dbReference>
<dbReference type="PANTHER" id="PTHR43280:SF2">
    <property type="entry name" value="HTH-TYPE TRANSCRIPTIONAL REGULATOR EXSA"/>
    <property type="match status" value="1"/>
</dbReference>
<keyword evidence="2" id="KW-0238">DNA-binding</keyword>
<dbReference type="InterPro" id="IPR020449">
    <property type="entry name" value="Tscrpt_reg_AraC-type_HTH"/>
</dbReference>
<dbReference type="Pfam" id="PF12833">
    <property type="entry name" value="HTH_18"/>
    <property type="match status" value="1"/>
</dbReference>
<dbReference type="PROSITE" id="PS00041">
    <property type="entry name" value="HTH_ARAC_FAMILY_1"/>
    <property type="match status" value="1"/>
</dbReference>
<name>A0ABQ1EN94_9BACL</name>
<evidence type="ECO:0000256" key="2">
    <source>
        <dbReference type="ARBA" id="ARBA00023125"/>
    </source>
</evidence>
<dbReference type="InterPro" id="IPR018062">
    <property type="entry name" value="HTH_AraC-typ_CS"/>
</dbReference>
<protein>
    <recommendedName>
        <fullName evidence="4">HTH araC/xylS-type domain-containing protein</fullName>
    </recommendedName>
</protein>
<keyword evidence="6" id="KW-1185">Reference proteome</keyword>
<dbReference type="SUPFAM" id="SSF46689">
    <property type="entry name" value="Homeodomain-like"/>
    <property type="match status" value="2"/>
</dbReference>
<dbReference type="PRINTS" id="PR00032">
    <property type="entry name" value="HTHARAC"/>
</dbReference>
<evidence type="ECO:0000259" key="4">
    <source>
        <dbReference type="PROSITE" id="PS01124"/>
    </source>
</evidence>
<evidence type="ECO:0000256" key="3">
    <source>
        <dbReference type="ARBA" id="ARBA00023163"/>
    </source>
</evidence>
<dbReference type="Proteomes" id="UP000615455">
    <property type="component" value="Unassembled WGS sequence"/>
</dbReference>
<reference evidence="6" key="1">
    <citation type="journal article" date="2019" name="Int. J. Syst. Evol. Microbiol.">
        <title>The Global Catalogue of Microorganisms (GCM) 10K type strain sequencing project: providing services to taxonomists for standard genome sequencing and annotation.</title>
        <authorList>
            <consortium name="The Broad Institute Genomics Platform"/>
            <consortium name="The Broad Institute Genome Sequencing Center for Infectious Disease"/>
            <person name="Wu L."/>
            <person name="Ma J."/>
        </authorList>
    </citation>
    <scope>NUCLEOTIDE SEQUENCE [LARGE SCALE GENOMIC DNA]</scope>
    <source>
        <strain evidence="6">CGMCC 1.15043</strain>
    </source>
</reference>
<comment type="caution">
    <text evidence="5">The sequence shown here is derived from an EMBL/GenBank/DDBJ whole genome shotgun (WGS) entry which is preliminary data.</text>
</comment>
<dbReference type="InterPro" id="IPR018060">
    <property type="entry name" value="HTH_AraC"/>
</dbReference>
<dbReference type="Gene3D" id="1.10.10.60">
    <property type="entry name" value="Homeodomain-like"/>
    <property type="match status" value="2"/>
</dbReference>
<sequence length="282" mass="31917">MQEFGNEFADFWYSIPQDIQTAGGCWVVRAGQNIAKPSYHVGPKVIEQISIHWILQGSVRVTNGHQIVILSRGDLFCLFPGISYVYETMEASNTLPLQMAWLAMEGDQLPLMLADLGLSTAVFWTKGIVNPTVIGAIHSVLELFEKQEHDPLREQSLLFDLFWKMKISAKGSTSVAGTHWLDQVKAYLDLHFTENIRIEDAARQVGIHRSHLSVAFVKKFGCSPQHYLQKLRMEKGARLLRECDWSVTEVALSLGYPELYAFTRTFTKYYGVSPRAYKGQLG</sequence>
<evidence type="ECO:0000313" key="6">
    <source>
        <dbReference type="Proteomes" id="UP000615455"/>
    </source>
</evidence>
<dbReference type="PANTHER" id="PTHR43280">
    <property type="entry name" value="ARAC-FAMILY TRANSCRIPTIONAL REGULATOR"/>
    <property type="match status" value="1"/>
</dbReference>
<evidence type="ECO:0000313" key="5">
    <source>
        <dbReference type="EMBL" id="GFZ79612.1"/>
    </source>
</evidence>
<dbReference type="EMBL" id="BMHE01000011">
    <property type="protein sequence ID" value="GFZ79612.1"/>
    <property type="molecule type" value="Genomic_DNA"/>
</dbReference>
<dbReference type="Pfam" id="PF02311">
    <property type="entry name" value="AraC_binding"/>
    <property type="match status" value="1"/>
</dbReference>
<organism evidence="5 6">
    <name type="scientific">Paenibacillus marchantiophytorum</name>
    <dbReference type="NCBI Taxonomy" id="1619310"/>
    <lineage>
        <taxon>Bacteria</taxon>
        <taxon>Bacillati</taxon>
        <taxon>Bacillota</taxon>
        <taxon>Bacilli</taxon>
        <taxon>Bacillales</taxon>
        <taxon>Paenibacillaceae</taxon>
        <taxon>Paenibacillus</taxon>
    </lineage>
</organism>
<dbReference type="InterPro" id="IPR009057">
    <property type="entry name" value="Homeodomain-like_sf"/>
</dbReference>
<keyword evidence="3" id="KW-0804">Transcription</keyword>
<dbReference type="PROSITE" id="PS01124">
    <property type="entry name" value="HTH_ARAC_FAMILY_2"/>
    <property type="match status" value="1"/>
</dbReference>
<proteinExistence type="predicted"/>
<keyword evidence="1" id="KW-0805">Transcription regulation</keyword>
<evidence type="ECO:0000256" key="1">
    <source>
        <dbReference type="ARBA" id="ARBA00023015"/>
    </source>
</evidence>